<organism evidence="1 2">
    <name type="scientific">Dactylosporangium maewongense</name>
    <dbReference type="NCBI Taxonomy" id="634393"/>
    <lineage>
        <taxon>Bacteria</taxon>
        <taxon>Bacillati</taxon>
        <taxon>Actinomycetota</taxon>
        <taxon>Actinomycetes</taxon>
        <taxon>Micromonosporales</taxon>
        <taxon>Micromonosporaceae</taxon>
        <taxon>Dactylosporangium</taxon>
    </lineage>
</organism>
<dbReference type="Proteomes" id="UP001501470">
    <property type="component" value="Unassembled WGS sequence"/>
</dbReference>
<dbReference type="InterPro" id="IPR004378">
    <property type="entry name" value="F420H2_quin_Rdtase"/>
</dbReference>
<dbReference type="Gene3D" id="2.30.110.10">
    <property type="entry name" value="Electron Transport, Fmn-binding Protein, Chain A"/>
    <property type="match status" value="1"/>
</dbReference>
<keyword evidence="2" id="KW-1185">Reference proteome</keyword>
<dbReference type="SUPFAM" id="SSF50475">
    <property type="entry name" value="FMN-binding split barrel"/>
    <property type="match status" value="1"/>
</dbReference>
<dbReference type="EMBL" id="BAAAQD010000051">
    <property type="protein sequence ID" value="GAA1573778.1"/>
    <property type="molecule type" value="Genomic_DNA"/>
</dbReference>
<dbReference type="InterPro" id="IPR012349">
    <property type="entry name" value="Split_barrel_FMN-bd"/>
</dbReference>
<name>A0ABN2DAL8_9ACTN</name>
<protein>
    <submittedName>
        <fullName evidence="1">Nitroreductase family deazaflavin-dependent oxidoreductase</fullName>
    </submittedName>
</protein>
<reference evidence="1 2" key="1">
    <citation type="journal article" date="2019" name="Int. J. Syst. Evol. Microbiol.">
        <title>The Global Catalogue of Microorganisms (GCM) 10K type strain sequencing project: providing services to taxonomists for standard genome sequencing and annotation.</title>
        <authorList>
            <consortium name="The Broad Institute Genomics Platform"/>
            <consortium name="The Broad Institute Genome Sequencing Center for Infectious Disease"/>
            <person name="Wu L."/>
            <person name="Ma J."/>
        </authorList>
    </citation>
    <scope>NUCLEOTIDE SEQUENCE [LARGE SCALE GENOMIC DNA]</scope>
    <source>
        <strain evidence="1 2">JCM 15933</strain>
    </source>
</reference>
<proteinExistence type="predicted"/>
<evidence type="ECO:0000313" key="1">
    <source>
        <dbReference type="EMBL" id="GAA1573778.1"/>
    </source>
</evidence>
<gene>
    <name evidence="1" type="ORF">GCM10009827_114610</name>
</gene>
<comment type="caution">
    <text evidence="1">The sequence shown here is derived from an EMBL/GenBank/DDBJ whole genome shotgun (WGS) entry which is preliminary data.</text>
</comment>
<dbReference type="Pfam" id="PF04075">
    <property type="entry name" value="F420H2_quin_red"/>
    <property type="match status" value="1"/>
</dbReference>
<sequence>MTRRIPRLLARSPIPLYRQGLGWLFGPRMAMLEHRGRRSGQLRHVVLEVLERDARVLVVVSGYGRASQWFRNIEVDPGVRIWTGRRRGVPARAEILSAGESRHLLERYRDRHPRAAARLGRILTMPDLSAAGPLAPDVGVRLPMVRIRYAD</sequence>
<dbReference type="NCBIfam" id="TIGR00026">
    <property type="entry name" value="hi_GC_TIGR00026"/>
    <property type="match status" value="1"/>
</dbReference>
<accession>A0ABN2DAL8</accession>
<dbReference type="RefSeq" id="WP_344514970.1">
    <property type="nucleotide sequence ID" value="NZ_BAAAQD010000051.1"/>
</dbReference>
<evidence type="ECO:0000313" key="2">
    <source>
        <dbReference type="Proteomes" id="UP001501470"/>
    </source>
</evidence>